<dbReference type="EMBL" id="CP017560">
    <property type="protein sequence ID" value="AOV06711.1"/>
    <property type="molecule type" value="Genomic_DNA"/>
</dbReference>
<sequence length="79" mass="7948">MSKNINNFATQGGNAGGNKAEDFAIAGDKNNRQFAFNGGQAANNGSQTADDGGKTADKGGQIADRGGQAANKGGRNVDF</sequence>
<protein>
    <submittedName>
        <fullName evidence="2">Uncharacterized protein</fullName>
    </submittedName>
</protein>
<feature type="compositionally biased region" description="Polar residues" evidence="1">
    <location>
        <begin position="1"/>
        <end position="12"/>
    </location>
</feature>
<gene>
    <name evidence="2" type="ORF">BI350_03275</name>
</gene>
<organism evidence="2 3">
    <name type="scientific">Sporosarcina ureilytica</name>
    <dbReference type="NCBI Taxonomy" id="298596"/>
    <lineage>
        <taxon>Bacteria</taxon>
        <taxon>Bacillati</taxon>
        <taxon>Bacillota</taxon>
        <taxon>Bacilli</taxon>
        <taxon>Bacillales</taxon>
        <taxon>Caryophanaceae</taxon>
        <taxon>Sporosarcina</taxon>
    </lineage>
</organism>
<dbReference type="KEGG" id="surl:BI350_03275"/>
<feature type="region of interest" description="Disordered" evidence="1">
    <location>
        <begin position="1"/>
        <end position="79"/>
    </location>
</feature>
<evidence type="ECO:0000256" key="1">
    <source>
        <dbReference type="SAM" id="MobiDB-lite"/>
    </source>
</evidence>
<evidence type="ECO:0000313" key="3">
    <source>
        <dbReference type="Proteomes" id="UP000185746"/>
    </source>
</evidence>
<evidence type="ECO:0000313" key="2">
    <source>
        <dbReference type="EMBL" id="AOV06711.1"/>
    </source>
</evidence>
<dbReference type="AlphaFoldDB" id="A0A1D8JDD9"/>
<dbReference type="RefSeq" id="WP_075526826.1">
    <property type="nucleotide sequence ID" value="NZ_CP017560.1"/>
</dbReference>
<keyword evidence="3" id="KW-1185">Reference proteome</keyword>
<proteinExistence type="predicted"/>
<dbReference type="Proteomes" id="UP000185746">
    <property type="component" value="Chromosome"/>
</dbReference>
<name>A0A1D8JDD9_9BACL</name>
<accession>A0A1D8JDD9</accession>
<reference evidence="2 3" key="1">
    <citation type="submission" date="2016-09" db="EMBL/GenBank/DDBJ databases">
        <title>Complete genome sequence of the Lysinibacillus sphaericus LMG 22257, a specie of Bacillus with ureolytic activity that can effectively biodeposit calcium carbonate.</title>
        <authorList>
            <person name="Yan W."/>
        </authorList>
    </citation>
    <scope>NUCLEOTIDE SEQUENCE [LARGE SCALE GENOMIC DNA]</scope>
    <source>
        <strain evidence="2 3">LMG 22257</strain>
    </source>
</reference>